<dbReference type="SUPFAM" id="SSF52833">
    <property type="entry name" value="Thioredoxin-like"/>
    <property type="match status" value="1"/>
</dbReference>
<dbReference type="EMBL" id="MVGT01001715">
    <property type="protein sequence ID" value="OVA11267.1"/>
    <property type="molecule type" value="Genomic_DNA"/>
</dbReference>
<keyword evidence="2" id="KW-1185">Reference proteome</keyword>
<dbReference type="GO" id="GO:0015035">
    <property type="term" value="F:protein-disulfide reductase activity"/>
    <property type="evidence" value="ECO:0007669"/>
    <property type="project" value="InterPro"/>
</dbReference>
<evidence type="ECO:0000313" key="2">
    <source>
        <dbReference type="Proteomes" id="UP000195402"/>
    </source>
</evidence>
<accession>A0A200QLH1</accession>
<proteinExistence type="predicted"/>
<dbReference type="Proteomes" id="UP000195402">
    <property type="component" value="Unassembled WGS sequence"/>
</dbReference>
<dbReference type="FunCoup" id="A0A200QLH1">
    <property type="interactions" value="43"/>
</dbReference>
<dbReference type="InterPro" id="IPR044691">
    <property type="entry name" value="DCC1_Trx"/>
</dbReference>
<dbReference type="PANTHER" id="PTHR34290:SF2">
    <property type="entry name" value="OS04G0668800 PROTEIN"/>
    <property type="match status" value="1"/>
</dbReference>
<dbReference type="OMA" id="VYAVWAK"/>
<name>A0A200QLH1_MACCD</name>
<dbReference type="Pfam" id="PF04134">
    <property type="entry name" value="DCC1-like"/>
    <property type="match status" value="1"/>
</dbReference>
<dbReference type="InterPro" id="IPR007263">
    <property type="entry name" value="DCC1-like"/>
</dbReference>
<dbReference type="CDD" id="cd01659">
    <property type="entry name" value="TRX_superfamily"/>
    <property type="match status" value="1"/>
</dbReference>
<reference evidence="1 2" key="1">
    <citation type="journal article" date="2017" name="Mol. Plant">
        <title>The Genome of Medicinal Plant Macleaya cordata Provides New Insights into Benzylisoquinoline Alkaloids Metabolism.</title>
        <authorList>
            <person name="Liu X."/>
            <person name="Liu Y."/>
            <person name="Huang P."/>
            <person name="Ma Y."/>
            <person name="Qing Z."/>
            <person name="Tang Q."/>
            <person name="Cao H."/>
            <person name="Cheng P."/>
            <person name="Zheng Y."/>
            <person name="Yuan Z."/>
            <person name="Zhou Y."/>
            <person name="Liu J."/>
            <person name="Tang Z."/>
            <person name="Zhuo Y."/>
            <person name="Zhang Y."/>
            <person name="Yu L."/>
            <person name="Huang J."/>
            <person name="Yang P."/>
            <person name="Peng Q."/>
            <person name="Zhang J."/>
            <person name="Jiang W."/>
            <person name="Zhang Z."/>
            <person name="Lin K."/>
            <person name="Ro D.K."/>
            <person name="Chen X."/>
            <person name="Xiong X."/>
            <person name="Shang Y."/>
            <person name="Huang S."/>
            <person name="Zeng J."/>
        </authorList>
    </citation>
    <scope>NUCLEOTIDE SEQUENCE [LARGE SCALE GENOMIC DNA]</scope>
    <source>
        <strain evidence="2">cv. BLH2017</strain>
        <tissue evidence="1">Root</tissue>
    </source>
</reference>
<protein>
    <submittedName>
        <fullName evidence="1">Putative thiol-disulfide oxidoreductase DCC</fullName>
    </submittedName>
</protein>
<comment type="caution">
    <text evidence="1">The sequence shown here is derived from an EMBL/GenBank/DDBJ whole genome shotgun (WGS) entry which is preliminary data.</text>
</comment>
<evidence type="ECO:0000313" key="1">
    <source>
        <dbReference type="EMBL" id="OVA11267.1"/>
    </source>
</evidence>
<dbReference type="OrthoDB" id="441708at2759"/>
<organism evidence="1 2">
    <name type="scientific">Macleaya cordata</name>
    <name type="common">Five-seeded plume-poppy</name>
    <name type="synonym">Bocconia cordata</name>
    <dbReference type="NCBI Taxonomy" id="56857"/>
    <lineage>
        <taxon>Eukaryota</taxon>
        <taxon>Viridiplantae</taxon>
        <taxon>Streptophyta</taxon>
        <taxon>Embryophyta</taxon>
        <taxon>Tracheophyta</taxon>
        <taxon>Spermatophyta</taxon>
        <taxon>Magnoliopsida</taxon>
        <taxon>Ranunculales</taxon>
        <taxon>Papaveraceae</taxon>
        <taxon>Papaveroideae</taxon>
        <taxon>Macleaya</taxon>
    </lineage>
</organism>
<gene>
    <name evidence="1" type="ORF">BVC80_1583g18</name>
</gene>
<dbReference type="InterPro" id="IPR036249">
    <property type="entry name" value="Thioredoxin-like_sf"/>
</dbReference>
<sequence>MALRMRAAAAAVCVESSRGRNPRFLSLYPHLGPKFPSSASPSFDRRISSHPQKQVGSVYEKCDKSFATFKHRIRAINTEAEVEPKASSVKEDEKLSDNWKIKMLYDGECPLCMREVNMLSERNKLYGTIKFVDISSDEYSAEENQGIDYKTAMGRIHAIESDGTIVTDVEAFRRLYEEVGLGWVYAVTKYKPIAVIANAVYAVWAKYRMQITGRPSLEDVLEARMKNKGEVCNDSKACKM</sequence>
<dbReference type="PANTHER" id="PTHR34290">
    <property type="entry name" value="SI:CH73-390P7.2"/>
    <property type="match status" value="1"/>
</dbReference>
<dbReference type="AlphaFoldDB" id="A0A200QLH1"/>
<dbReference type="InParanoid" id="A0A200QLH1"/>